<organism evidence="2">
    <name type="scientific">bioreactor metagenome</name>
    <dbReference type="NCBI Taxonomy" id="1076179"/>
    <lineage>
        <taxon>unclassified sequences</taxon>
        <taxon>metagenomes</taxon>
        <taxon>ecological metagenomes</taxon>
    </lineage>
</organism>
<dbReference type="PANTHER" id="PTHR10438">
    <property type="entry name" value="THIOREDOXIN"/>
    <property type="match status" value="1"/>
</dbReference>
<sequence>MKEEEGQIVFYPNNFQQATSIEEIRRFIAENKLAFVYISRTNCGVCHAVQPQVQEMLEEFPAIKAIQANADDIPEVAGEFTVFTVPALLLFVEGKEMIREARFVVMDELHHQFQRITDNF</sequence>
<dbReference type="Pfam" id="PF00085">
    <property type="entry name" value="Thioredoxin"/>
    <property type="match status" value="1"/>
</dbReference>
<name>A0A645A1C0_9ZZZZ</name>
<dbReference type="Gene3D" id="3.40.30.10">
    <property type="entry name" value="Glutaredoxin"/>
    <property type="match status" value="1"/>
</dbReference>
<reference evidence="2" key="1">
    <citation type="submission" date="2019-08" db="EMBL/GenBank/DDBJ databases">
        <authorList>
            <person name="Kucharzyk K."/>
            <person name="Murdoch R.W."/>
            <person name="Higgins S."/>
            <person name="Loffler F."/>
        </authorList>
    </citation>
    <scope>NUCLEOTIDE SEQUENCE</scope>
</reference>
<protein>
    <recommendedName>
        <fullName evidence="1">Thioredoxin domain-containing protein</fullName>
    </recommendedName>
</protein>
<gene>
    <name evidence="2" type="ORF">SDC9_92725</name>
</gene>
<accession>A0A645A1C0</accession>
<dbReference type="AlphaFoldDB" id="A0A645A1C0"/>
<proteinExistence type="predicted"/>
<evidence type="ECO:0000313" key="2">
    <source>
        <dbReference type="EMBL" id="MPM46031.1"/>
    </source>
</evidence>
<comment type="caution">
    <text evidence="2">The sequence shown here is derived from an EMBL/GenBank/DDBJ whole genome shotgun (WGS) entry which is preliminary data.</text>
</comment>
<dbReference type="SUPFAM" id="SSF52833">
    <property type="entry name" value="Thioredoxin-like"/>
    <property type="match status" value="1"/>
</dbReference>
<dbReference type="EMBL" id="VSSQ01011114">
    <property type="protein sequence ID" value="MPM46031.1"/>
    <property type="molecule type" value="Genomic_DNA"/>
</dbReference>
<evidence type="ECO:0000259" key="1">
    <source>
        <dbReference type="Pfam" id="PF00085"/>
    </source>
</evidence>
<dbReference type="CDD" id="cd02947">
    <property type="entry name" value="TRX_family"/>
    <property type="match status" value="1"/>
</dbReference>
<dbReference type="InterPro" id="IPR013766">
    <property type="entry name" value="Thioredoxin_domain"/>
</dbReference>
<dbReference type="PANTHER" id="PTHR10438:SF468">
    <property type="entry name" value="THIOREDOXIN-1-RELATED"/>
    <property type="match status" value="1"/>
</dbReference>
<feature type="domain" description="Thioredoxin" evidence="1">
    <location>
        <begin position="25"/>
        <end position="98"/>
    </location>
</feature>
<dbReference type="InterPro" id="IPR036249">
    <property type="entry name" value="Thioredoxin-like_sf"/>
</dbReference>
<dbReference type="InterPro" id="IPR050620">
    <property type="entry name" value="Thioredoxin_H-type-like"/>
</dbReference>